<keyword evidence="2" id="KW-0732">Signal</keyword>
<reference evidence="3 4" key="1">
    <citation type="journal article" date="2019" name="Int. J. Syst. Evol. Microbiol.">
        <title>The Draft Whole-Genome Sequence of the Antibiotic Producer Empedobacter haloabium ATCC 31962 Provides Indications for Its Taxonomic Reclassification.</title>
        <authorList>
            <person name="Miess H."/>
            <person name="Arlt P."/>
            <person name="Apel A.K."/>
            <person name="Weber T."/>
            <person name="Nieselt K."/>
            <person name="Hanssen F."/>
            <person name="Czemmel S."/>
            <person name="Nahnsen S."/>
            <person name="Gross H."/>
        </authorList>
    </citation>
    <scope>NUCLEOTIDE SEQUENCE [LARGE SCALE GENOMIC DNA]</scope>
    <source>
        <strain evidence="3 4">ATCC 31962</strain>
    </source>
</reference>
<gene>
    <name evidence="3" type="ORF">E7V67_009325</name>
</gene>
<dbReference type="InterPro" id="IPR011990">
    <property type="entry name" value="TPR-like_helical_dom_sf"/>
</dbReference>
<evidence type="ECO:0008006" key="5">
    <source>
        <dbReference type="Google" id="ProtNLM"/>
    </source>
</evidence>
<dbReference type="Proteomes" id="UP000321323">
    <property type="component" value="Chromosome"/>
</dbReference>
<sequence length="245" mass="26308">MTSARKTVGLIGAAAALAAAAWFGSDPATQQAAAASSTRGAEGVAAGAPARGDAGDRLSSRPGSSLDSPFARGGAGRPDPEQMIRERAALMKQLGLATPPEYDRMSLAQLKEKAHAKDIFALLQLGVQYQYQNNGLEFDPDYDFGKDPQLESKRYLTEAVNAGHIHASTILAKQYAESGDTVEAYAWNTLAERLWDTSNKEWSKTAFAGLTPEQRMRGEQRANELFIAASQRFLPASQVASETDK</sequence>
<evidence type="ECO:0000313" key="4">
    <source>
        <dbReference type="Proteomes" id="UP000321323"/>
    </source>
</evidence>
<dbReference type="EMBL" id="CP136508">
    <property type="protein sequence ID" value="WUR15287.1"/>
    <property type="molecule type" value="Genomic_DNA"/>
</dbReference>
<dbReference type="Gene3D" id="1.25.40.10">
    <property type="entry name" value="Tetratricopeptide repeat domain"/>
    <property type="match status" value="1"/>
</dbReference>
<feature type="chain" id="PRO_5047274926" description="Sel1 repeat family protein" evidence="2">
    <location>
        <begin position="22"/>
        <end position="245"/>
    </location>
</feature>
<evidence type="ECO:0000256" key="1">
    <source>
        <dbReference type="SAM" id="MobiDB-lite"/>
    </source>
</evidence>
<organism evidence="3 4">
    <name type="scientific">[Empedobacter] haloabium</name>
    <dbReference type="NCBI Taxonomy" id="592317"/>
    <lineage>
        <taxon>Bacteria</taxon>
        <taxon>Pseudomonadati</taxon>
        <taxon>Pseudomonadota</taxon>
        <taxon>Betaproteobacteria</taxon>
        <taxon>Burkholderiales</taxon>
        <taxon>Oxalobacteraceae</taxon>
        <taxon>Telluria group</taxon>
        <taxon>Telluria group incertae sedis</taxon>
    </lineage>
</organism>
<keyword evidence="4" id="KW-1185">Reference proteome</keyword>
<accession>A0ABZ1UR98</accession>
<evidence type="ECO:0000313" key="3">
    <source>
        <dbReference type="EMBL" id="WUR15287.1"/>
    </source>
</evidence>
<name>A0ABZ1UR98_9BURK</name>
<feature type="region of interest" description="Disordered" evidence="1">
    <location>
        <begin position="28"/>
        <end position="80"/>
    </location>
</feature>
<protein>
    <recommendedName>
        <fullName evidence="5">Sel1 repeat family protein</fullName>
    </recommendedName>
</protein>
<feature type="compositionally biased region" description="Low complexity" evidence="1">
    <location>
        <begin position="28"/>
        <end position="52"/>
    </location>
</feature>
<evidence type="ECO:0000256" key="2">
    <source>
        <dbReference type="SAM" id="SignalP"/>
    </source>
</evidence>
<feature type="signal peptide" evidence="2">
    <location>
        <begin position="1"/>
        <end position="21"/>
    </location>
</feature>
<proteinExistence type="predicted"/>